<evidence type="ECO:0000256" key="4">
    <source>
        <dbReference type="ARBA" id="ARBA00022741"/>
    </source>
</evidence>
<dbReference type="Proteomes" id="UP001524478">
    <property type="component" value="Unassembled WGS sequence"/>
</dbReference>
<dbReference type="NCBIfam" id="TIGR03905">
    <property type="entry name" value="TIGR03905_4_Cys"/>
    <property type="match status" value="1"/>
</dbReference>
<gene>
    <name evidence="7" type="ORF">NE686_11905</name>
</gene>
<dbReference type="EMBL" id="JANGAC010000008">
    <property type="protein sequence ID" value="MCQ4923795.1"/>
    <property type="molecule type" value="Genomic_DNA"/>
</dbReference>
<accession>A0ABT1SBF6</accession>
<dbReference type="RefSeq" id="WP_256311664.1">
    <property type="nucleotide sequence ID" value="NZ_JANGAC010000008.1"/>
</dbReference>
<comment type="similarity">
    <text evidence="1">Belongs to the ribonucleoside diphosphate reductase class-2 family.</text>
</comment>
<evidence type="ECO:0000256" key="3">
    <source>
        <dbReference type="ARBA" id="ARBA00022634"/>
    </source>
</evidence>
<evidence type="ECO:0000256" key="5">
    <source>
        <dbReference type="ARBA" id="ARBA00047754"/>
    </source>
</evidence>
<keyword evidence="3" id="KW-0237">DNA synthesis</keyword>
<dbReference type="InterPro" id="IPR024434">
    <property type="entry name" value="TSCPD_dom"/>
</dbReference>
<evidence type="ECO:0000256" key="2">
    <source>
        <dbReference type="ARBA" id="ARBA00012274"/>
    </source>
</evidence>
<name>A0ABT1SBF6_9FIRM</name>
<dbReference type="InterPro" id="IPR023806">
    <property type="entry name" value="CHP03905"/>
</dbReference>
<reference evidence="7 8" key="1">
    <citation type="submission" date="2022-06" db="EMBL/GenBank/DDBJ databases">
        <title>Isolation of gut microbiota from human fecal samples.</title>
        <authorList>
            <person name="Pamer E.G."/>
            <person name="Barat B."/>
            <person name="Waligurski E."/>
            <person name="Medina S."/>
            <person name="Paddock L."/>
            <person name="Mostad J."/>
        </authorList>
    </citation>
    <scope>NUCLEOTIDE SEQUENCE [LARGE SCALE GENOMIC DNA]</scope>
    <source>
        <strain evidence="7 8">DFI.7.95</strain>
    </source>
</reference>
<organism evidence="7 8">
    <name type="scientific">Tissierella carlieri</name>
    <dbReference type="NCBI Taxonomy" id="689904"/>
    <lineage>
        <taxon>Bacteria</taxon>
        <taxon>Bacillati</taxon>
        <taxon>Bacillota</taxon>
        <taxon>Tissierellia</taxon>
        <taxon>Tissierellales</taxon>
        <taxon>Tissierellaceae</taxon>
        <taxon>Tissierella</taxon>
    </lineage>
</organism>
<keyword evidence="4" id="KW-0547">Nucleotide-binding</keyword>
<comment type="caution">
    <text evidence="7">The sequence shown here is derived from an EMBL/GenBank/DDBJ whole genome shotgun (WGS) entry which is preliminary data.</text>
</comment>
<feature type="domain" description="TSCPD" evidence="6">
    <location>
        <begin position="4"/>
        <end position="78"/>
    </location>
</feature>
<sequence length="81" mass="8748">MYEYATAGVCAKDIKFEVENGIVKKVSFTGGCNGNLQGIASLVEGMEVDKLIEKLSGIKCGNKETSCPDQLSKALIKYKNK</sequence>
<dbReference type="EC" id="1.17.4.1" evidence="2"/>
<evidence type="ECO:0000259" key="6">
    <source>
        <dbReference type="Pfam" id="PF12637"/>
    </source>
</evidence>
<protein>
    <recommendedName>
        <fullName evidence="2">ribonucleoside-diphosphate reductase</fullName>
        <ecNumber evidence="2">1.17.4.1</ecNumber>
    </recommendedName>
</protein>
<comment type="catalytic activity">
    <reaction evidence="5">
        <text>a 2'-deoxyribonucleoside 5'-diphosphate + [thioredoxin]-disulfide + H2O = a ribonucleoside 5'-diphosphate + [thioredoxin]-dithiol</text>
        <dbReference type="Rhea" id="RHEA:23252"/>
        <dbReference type="Rhea" id="RHEA-COMP:10698"/>
        <dbReference type="Rhea" id="RHEA-COMP:10700"/>
        <dbReference type="ChEBI" id="CHEBI:15377"/>
        <dbReference type="ChEBI" id="CHEBI:29950"/>
        <dbReference type="ChEBI" id="CHEBI:50058"/>
        <dbReference type="ChEBI" id="CHEBI:57930"/>
        <dbReference type="ChEBI" id="CHEBI:73316"/>
        <dbReference type="EC" id="1.17.4.1"/>
    </reaction>
</comment>
<dbReference type="Pfam" id="PF12637">
    <property type="entry name" value="TSCPD"/>
    <property type="match status" value="1"/>
</dbReference>
<evidence type="ECO:0000313" key="7">
    <source>
        <dbReference type="EMBL" id="MCQ4923795.1"/>
    </source>
</evidence>
<keyword evidence="8" id="KW-1185">Reference proteome</keyword>
<evidence type="ECO:0000256" key="1">
    <source>
        <dbReference type="ARBA" id="ARBA00007405"/>
    </source>
</evidence>
<evidence type="ECO:0000313" key="8">
    <source>
        <dbReference type="Proteomes" id="UP001524478"/>
    </source>
</evidence>
<proteinExistence type="inferred from homology"/>